<name>A0A8S9YJY7_9TREM</name>
<comment type="caution">
    <text evidence="2">The sequence shown here is derived from an EMBL/GenBank/DDBJ whole genome shotgun (WGS) entry which is preliminary data.</text>
</comment>
<dbReference type="OrthoDB" id="10444240at2759"/>
<evidence type="ECO:0000313" key="3">
    <source>
        <dbReference type="Proteomes" id="UP000822476"/>
    </source>
</evidence>
<feature type="compositionally biased region" description="Polar residues" evidence="1">
    <location>
        <begin position="9"/>
        <end position="25"/>
    </location>
</feature>
<keyword evidence="3" id="KW-1185">Reference proteome</keyword>
<feature type="region of interest" description="Disordered" evidence="1">
    <location>
        <begin position="36"/>
        <end position="55"/>
    </location>
</feature>
<gene>
    <name evidence="2" type="ORF">EG68_11187</name>
</gene>
<evidence type="ECO:0000256" key="1">
    <source>
        <dbReference type="SAM" id="MobiDB-lite"/>
    </source>
</evidence>
<proteinExistence type="predicted"/>
<feature type="region of interest" description="Disordered" evidence="1">
    <location>
        <begin position="1"/>
        <end position="31"/>
    </location>
</feature>
<dbReference type="EMBL" id="JTDE01007802">
    <property type="protein sequence ID" value="KAF7237285.1"/>
    <property type="molecule type" value="Genomic_DNA"/>
</dbReference>
<dbReference type="AlphaFoldDB" id="A0A8S9YJY7"/>
<dbReference type="Proteomes" id="UP000822476">
    <property type="component" value="Unassembled WGS sequence"/>
</dbReference>
<sequence>MSPPCKSAASFSSTSDRPVQPSHSIGYSPGYIRPTARRFGCRPKSGGTSSKHPEDGRVVLKDKLCTCR</sequence>
<accession>A0A8S9YJY7</accession>
<evidence type="ECO:0000313" key="2">
    <source>
        <dbReference type="EMBL" id="KAF7237285.1"/>
    </source>
</evidence>
<protein>
    <submittedName>
        <fullName evidence="2">Uncharacterized protein</fullName>
    </submittedName>
</protein>
<organism evidence="2 3">
    <name type="scientific">Paragonimus skrjabini miyazakii</name>
    <dbReference type="NCBI Taxonomy" id="59628"/>
    <lineage>
        <taxon>Eukaryota</taxon>
        <taxon>Metazoa</taxon>
        <taxon>Spiralia</taxon>
        <taxon>Lophotrochozoa</taxon>
        <taxon>Platyhelminthes</taxon>
        <taxon>Trematoda</taxon>
        <taxon>Digenea</taxon>
        <taxon>Plagiorchiida</taxon>
        <taxon>Troglotremata</taxon>
        <taxon>Troglotrematidae</taxon>
        <taxon>Paragonimus</taxon>
    </lineage>
</organism>
<reference evidence="2" key="1">
    <citation type="submission" date="2019-07" db="EMBL/GenBank/DDBJ databases">
        <title>Annotation for the trematode Paragonimus miyazaki's.</title>
        <authorList>
            <person name="Choi Y.-J."/>
        </authorList>
    </citation>
    <scope>NUCLEOTIDE SEQUENCE</scope>
    <source>
        <strain evidence="2">Japan</strain>
    </source>
</reference>